<gene>
    <name evidence="4" type="ORF">MUK42_12000</name>
</gene>
<dbReference type="PANTHER" id="PTHR45666">
    <property type="entry name" value="TYPE IV INOSITOL POLYPHOSPHATE 5-PHOSPHATASE 9"/>
    <property type="match status" value="1"/>
</dbReference>
<reference evidence="4" key="1">
    <citation type="submission" date="2022-05" db="EMBL/GenBank/DDBJ databases">
        <title>The Musa troglodytarum L. genome provides insights into the mechanism of non-climacteric behaviour and enrichment of carotenoids.</title>
        <authorList>
            <person name="Wang J."/>
        </authorList>
    </citation>
    <scope>NUCLEOTIDE SEQUENCE</scope>
    <source>
        <tissue evidence="4">Leaf</tissue>
    </source>
</reference>
<accession>A0A9E7GKM2</accession>
<proteinExistence type="inferred from homology"/>
<dbReference type="AlphaFoldDB" id="A0A9E7GKM2"/>
<dbReference type="GO" id="GO:0004519">
    <property type="term" value="F:endonuclease activity"/>
    <property type="evidence" value="ECO:0007669"/>
    <property type="project" value="UniProtKB-KW"/>
</dbReference>
<dbReference type="InterPro" id="IPR036691">
    <property type="entry name" value="Endo/exonu/phosph_ase_sf"/>
</dbReference>
<name>A0A9E7GKM2_9LILI</name>
<dbReference type="InterPro" id="IPR000300">
    <property type="entry name" value="IPPc"/>
</dbReference>
<dbReference type="SMART" id="SM00128">
    <property type="entry name" value="IPPc"/>
    <property type="match status" value="1"/>
</dbReference>
<sequence length="241" mass="27117">MQRRIFVGTWNVAGKSPNIGLDLQDFLQVGGYSDIYVLGFQEIVPLNAGNVLVMEDNEPAAKWLALISQALNEPRDEVDDSNVSIYYKESSKQMVGIFLAVWVRSELVQHIGHLRMASVGRGIMGCLGNKGCIAMSMSLHRTTFCFVCSHLTSGEKEGDELKRNADVAEILKSTQFPTICKTPDSQIPEKILDHDRVIWLGDLNYRISLSYHDARTLLEVNDWDALLDKDQVRNYLLISIK</sequence>
<dbReference type="GO" id="GO:0004445">
    <property type="term" value="F:inositol-polyphosphate 5-phosphatase activity"/>
    <property type="evidence" value="ECO:0007669"/>
    <property type="project" value="InterPro"/>
</dbReference>
<evidence type="ECO:0000313" key="4">
    <source>
        <dbReference type="EMBL" id="URE16440.1"/>
    </source>
</evidence>
<dbReference type="OrthoDB" id="62798at2759"/>
<keyword evidence="4" id="KW-0269">Exonuclease</keyword>
<dbReference type="Gene3D" id="3.60.10.10">
    <property type="entry name" value="Endonuclease/exonuclease/phosphatase"/>
    <property type="match status" value="1"/>
</dbReference>
<dbReference type="InterPro" id="IPR045849">
    <property type="entry name" value="IP5P_plant"/>
</dbReference>
<dbReference type="Proteomes" id="UP001055439">
    <property type="component" value="Chromosome 7"/>
</dbReference>
<evidence type="ECO:0000259" key="3">
    <source>
        <dbReference type="SMART" id="SM00128"/>
    </source>
</evidence>
<keyword evidence="4" id="KW-0255">Endonuclease</keyword>
<dbReference type="GO" id="GO:0046856">
    <property type="term" value="P:phosphatidylinositol dephosphorylation"/>
    <property type="evidence" value="ECO:0007669"/>
    <property type="project" value="InterPro"/>
</dbReference>
<dbReference type="SUPFAM" id="SSF56219">
    <property type="entry name" value="DNase I-like"/>
    <property type="match status" value="1"/>
</dbReference>
<keyword evidence="2" id="KW-0378">Hydrolase</keyword>
<keyword evidence="4" id="KW-0540">Nuclease</keyword>
<dbReference type="PANTHER" id="PTHR45666:SF3">
    <property type="entry name" value="TYPE I INOSITOL POLYPHOSPHATE 5-PHOSPHATASE 5"/>
    <property type="match status" value="1"/>
</dbReference>
<keyword evidence="5" id="KW-1185">Reference proteome</keyword>
<organism evidence="4 5">
    <name type="scientific">Musa troglodytarum</name>
    <name type="common">fe'i banana</name>
    <dbReference type="NCBI Taxonomy" id="320322"/>
    <lineage>
        <taxon>Eukaryota</taxon>
        <taxon>Viridiplantae</taxon>
        <taxon>Streptophyta</taxon>
        <taxon>Embryophyta</taxon>
        <taxon>Tracheophyta</taxon>
        <taxon>Spermatophyta</taxon>
        <taxon>Magnoliopsida</taxon>
        <taxon>Liliopsida</taxon>
        <taxon>Zingiberales</taxon>
        <taxon>Musaceae</taxon>
        <taxon>Musa</taxon>
    </lineage>
</organism>
<dbReference type="GO" id="GO:0004527">
    <property type="term" value="F:exonuclease activity"/>
    <property type="evidence" value="ECO:0007669"/>
    <property type="project" value="UniProtKB-KW"/>
</dbReference>
<dbReference type="Pfam" id="PF22669">
    <property type="entry name" value="Exo_endo_phos2"/>
    <property type="match status" value="1"/>
</dbReference>
<dbReference type="GO" id="GO:0004439">
    <property type="term" value="F:phosphatidylinositol-4,5-bisphosphate 5-phosphatase activity"/>
    <property type="evidence" value="ECO:0007669"/>
    <property type="project" value="TreeGrafter"/>
</dbReference>
<protein>
    <submittedName>
        <fullName evidence="4">Endonuclease exonuclease phosphatase family domain containing protein</fullName>
    </submittedName>
</protein>
<evidence type="ECO:0000256" key="1">
    <source>
        <dbReference type="ARBA" id="ARBA00010768"/>
    </source>
</evidence>
<evidence type="ECO:0000313" key="5">
    <source>
        <dbReference type="Proteomes" id="UP001055439"/>
    </source>
</evidence>
<dbReference type="EMBL" id="CP097509">
    <property type="protein sequence ID" value="URE16440.1"/>
    <property type="molecule type" value="Genomic_DNA"/>
</dbReference>
<evidence type="ECO:0000256" key="2">
    <source>
        <dbReference type="ARBA" id="ARBA00022801"/>
    </source>
</evidence>
<comment type="similarity">
    <text evidence="1">Belongs to the inositol polyphosphate 5-phosphatase family.</text>
</comment>
<dbReference type="GO" id="GO:0034485">
    <property type="term" value="F:phosphatidylinositol-3,4,5-trisphosphate 5-phosphatase activity"/>
    <property type="evidence" value="ECO:0007669"/>
    <property type="project" value="TreeGrafter"/>
</dbReference>
<feature type="domain" description="Inositol polyphosphate-related phosphatase" evidence="3">
    <location>
        <begin position="1"/>
        <end position="241"/>
    </location>
</feature>